<keyword evidence="4" id="KW-1185">Reference proteome</keyword>
<feature type="compositionally biased region" description="Low complexity" evidence="1">
    <location>
        <begin position="32"/>
        <end position="44"/>
    </location>
</feature>
<evidence type="ECO:0000256" key="1">
    <source>
        <dbReference type="SAM" id="MobiDB-lite"/>
    </source>
</evidence>
<dbReference type="EMBL" id="CP041186">
    <property type="protein sequence ID" value="QDG51881.1"/>
    <property type="molecule type" value="Genomic_DNA"/>
</dbReference>
<dbReference type="SUPFAM" id="SSF48371">
    <property type="entry name" value="ARM repeat"/>
    <property type="match status" value="1"/>
</dbReference>
<dbReference type="InterPro" id="IPR011989">
    <property type="entry name" value="ARM-like"/>
</dbReference>
<dbReference type="RefSeq" id="WP_141198361.1">
    <property type="nucleotide sequence ID" value="NZ_CP041186.1"/>
</dbReference>
<organism evidence="3 4">
    <name type="scientific">Persicimonas caeni</name>
    <dbReference type="NCBI Taxonomy" id="2292766"/>
    <lineage>
        <taxon>Bacteria</taxon>
        <taxon>Deltaproteobacteria</taxon>
        <taxon>Bradymonadales</taxon>
        <taxon>Bradymonadaceae</taxon>
        <taxon>Persicimonas</taxon>
    </lineage>
</organism>
<protein>
    <submittedName>
        <fullName evidence="3">HEAT repeat domain-containing protein</fullName>
    </submittedName>
</protein>
<evidence type="ECO:0000313" key="3">
    <source>
        <dbReference type="EMBL" id="QDG51881.1"/>
    </source>
</evidence>
<dbReference type="Proteomes" id="UP000315995">
    <property type="component" value="Chromosome"/>
</dbReference>
<proteinExistence type="predicted"/>
<feature type="signal peptide" evidence="2">
    <location>
        <begin position="1"/>
        <end position="31"/>
    </location>
</feature>
<feature type="region of interest" description="Disordered" evidence="1">
    <location>
        <begin position="32"/>
        <end position="51"/>
    </location>
</feature>
<evidence type="ECO:0000313" key="4">
    <source>
        <dbReference type="Proteomes" id="UP000315995"/>
    </source>
</evidence>
<evidence type="ECO:0000256" key="2">
    <source>
        <dbReference type="SAM" id="SignalP"/>
    </source>
</evidence>
<accession>A0A5B8Y586</accession>
<reference evidence="3 4" key="1">
    <citation type="submission" date="2019-06" db="EMBL/GenBank/DDBJ databases">
        <title>Persicimonas caeni gen. nov., sp. nov., a predatory bacterium isolated from solar saltern.</title>
        <authorList>
            <person name="Wang S."/>
        </authorList>
    </citation>
    <scope>NUCLEOTIDE SEQUENCE [LARGE SCALE GENOMIC DNA]</scope>
    <source>
        <strain evidence="3 4">YN101</strain>
    </source>
</reference>
<keyword evidence="2" id="KW-0732">Signal</keyword>
<sequence>MHSTGSYRPRGRLIVGVLVAFALAGPHFVQAQQAQSNPSAPASAEGDSTESERAESIRRQLVFALSAYHGAPTRDALDAIGAPDLVASHLRDLARTNKLRPSMRLRAVDMLGHYRDAKTVAFLGRVVDEPASVAVREPRQLELLHHHAIASFARIRGEQAVAKLAPLVVAGDLQLRLTAVTALGRFGGPAGRKRLYDLRTSIDDPVVLRTLNKYVVRPSKE</sequence>
<dbReference type="InterPro" id="IPR016024">
    <property type="entry name" value="ARM-type_fold"/>
</dbReference>
<dbReference type="AlphaFoldDB" id="A0A4Y6PU80"/>
<name>A0A4Y6PU80_PERCE</name>
<accession>A0A4Y6PU80</accession>
<feature type="chain" id="PRO_5030106446" evidence="2">
    <location>
        <begin position="32"/>
        <end position="221"/>
    </location>
</feature>
<gene>
    <name evidence="3" type="ORF">FIV42_14370</name>
</gene>
<dbReference type="Gene3D" id="1.25.10.10">
    <property type="entry name" value="Leucine-rich Repeat Variant"/>
    <property type="match status" value="1"/>
</dbReference>